<dbReference type="InterPro" id="IPR053134">
    <property type="entry name" value="RNA-dir_DNA_polymerase"/>
</dbReference>
<evidence type="ECO:0000259" key="2">
    <source>
        <dbReference type="Pfam" id="PF17919"/>
    </source>
</evidence>
<evidence type="ECO:0000313" key="3">
    <source>
        <dbReference type="EMBL" id="GEZ59658.1"/>
    </source>
</evidence>
<name>A0A699IGF2_TANCI</name>
<dbReference type="InterPro" id="IPR043502">
    <property type="entry name" value="DNA/RNA_pol_sf"/>
</dbReference>
<dbReference type="GO" id="GO:0003964">
    <property type="term" value="F:RNA-directed DNA polymerase activity"/>
    <property type="evidence" value="ECO:0007669"/>
    <property type="project" value="UniProtKB-KW"/>
</dbReference>
<organism evidence="3">
    <name type="scientific">Tanacetum cinerariifolium</name>
    <name type="common">Dalmatian daisy</name>
    <name type="synonym">Chrysanthemum cinerariifolium</name>
    <dbReference type="NCBI Taxonomy" id="118510"/>
    <lineage>
        <taxon>Eukaryota</taxon>
        <taxon>Viridiplantae</taxon>
        <taxon>Streptophyta</taxon>
        <taxon>Embryophyta</taxon>
        <taxon>Tracheophyta</taxon>
        <taxon>Spermatophyta</taxon>
        <taxon>Magnoliopsida</taxon>
        <taxon>eudicotyledons</taxon>
        <taxon>Gunneridae</taxon>
        <taxon>Pentapetalae</taxon>
        <taxon>asterids</taxon>
        <taxon>campanulids</taxon>
        <taxon>Asterales</taxon>
        <taxon>Asteraceae</taxon>
        <taxon>Asteroideae</taxon>
        <taxon>Anthemideae</taxon>
        <taxon>Anthemidinae</taxon>
        <taxon>Tanacetum</taxon>
    </lineage>
</organism>
<sequence>MVRMEKLSLSDLTPTCMTLDLADRSISHLVRVAEDVYVKVGSFHFLADLVVVDFDANSRVPLILERYFLKTKRSLIDVFKGFSNLISSGNPTPYYDLIVSTSSPTLTSFGNCDFLFEEVDAFLAIDDDPTSLEVDHTYLKPEGDILLLEAFLNDDPSLPLNHGNYLPEVRKELKICEAKSDKSSIDEPPEVELKNLPPHLKYAFLEGDDKLLVIIAKDLSVEEKTALITVLKLHKRAITWKLFDIKDIDPEFCNHTILMEVDFKPTVQHQRLVNPKIHDVIKQEVLKLLDAGLIYPISDSPWVSPVRCVPKKGEFTIVENEDNELILTHLITCWCVYIDYRKLNKATRKDHFPLPFIDQMLERLEGNQYYCFLDGLSCYFQIPIDPKDQEKTTFTCPYGTFAYRRMPFELCNALCTFQRCMMAIFHDMIEKTKEVFMDDFLDFGNSFQSCLSHLERMLKRCEDTDLYWDMLVELMCDASDFAIGAVLGQHQDKHFRPIHYASKTMTEAESNYNTTEKEMLAVEFTFKVIDTKGAENLAANHISRLENPHQNVLHPKEINESFPLETLNLVSTRGNQSTPWFADFSNYYARNFVVKGMSSQQKSKFFKAVKHYFSDDPFLFKICADQVIKRCTPYKLVYEKAYWALNHANFDLKTAGDHRKVQLNELCDHAYENSLIYKERTKKLHYSKIKDRVFNIGDKVLLFNSRLKIFSGKLKSREKKARTLLLQSLPEDYMADFHHQDDAREIWLAVKARFGGNEESKKDEKNHAEAGVLRAKPDNDYVNIKFLRALPPSWSQVALTLKTRGGLEYLSFDDLYNMLRSLEIDVKGGSSYGSKSTTVAPTHSAFIGAASTNTKMVYSDQPSYSSSITYTFASFSSIIEYVLHSFVAENKPTQQLAYEDFEQDDQLEMEELDIKWQMAMLSLR</sequence>
<dbReference type="Pfam" id="PF00078">
    <property type="entry name" value="RVT_1"/>
    <property type="match status" value="1"/>
</dbReference>
<protein>
    <submittedName>
        <fullName evidence="3">Reverse transcriptase domain-containing protein</fullName>
    </submittedName>
</protein>
<dbReference type="PANTHER" id="PTHR24559">
    <property type="entry name" value="TRANSPOSON TY3-I GAG-POL POLYPROTEIN"/>
    <property type="match status" value="1"/>
</dbReference>
<accession>A0A699IGF2</accession>
<feature type="domain" description="Reverse transcriptase" evidence="1">
    <location>
        <begin position="336"/>
        <end position="466"/>
    </location>
</feature>
<dbReference type="InterPro" id="IPR000477">
    <property type="entry name" value="RT_dom"/>
</dbReference>
<keyword evidence="3" id="KW-0695">RNA-directed DNA polymerase</keyword>
<dbReference type="SUPFAM" id="SSF56672">
    <property type="entry name" value="DNA/RNA polymerases"/>
    <property type="match status" value="1"/>
</dbReference>
<feature type="non-terminal residue" evidence="3">
    <location>
        <position position="924"/>
    </location>
</feature>
<dbReference type="AlphaFoldDB" id="A0A699IGF2"/>
<dbReference type="Pfam" id="PF17919">
    <property type="entry name" value="RT_RNaseH_2"/>
    <property type="match status" value="1"/>
</dbReference>
<keyword evidence="3" id="KW-0548">Nucleotidyltransferase</keyword>
<keyword evidence="3" id="KW-0808">Transferase</keyword>
<dbReference type="PANTHER" id="PTHR24559:SF444">
    <property type="entry name" value="REVERSE TRANSCRIPTASE DOMAIN-CONTAINING PROTEIN"/>
    <property type="match status" value="1"/>
</dbReference>
<gene>
    <name evidence="3" type="ORF">Tci_531631</name>
</gene>
<dbReference type="EMBL" id="BKCJ010298478">
    <property type="protein sequence ID" value="GEZ59658.1"/>
    <property type="molecule type" value="Genomic_DNA"/>
</dbReference>
<dbReference type="InterPro" id="IPR041577">
    <property type="entry name" value="RT_RNaseH_2"/>
</dbReference>
<feature type="domain" description="Reverse transcriptase/retrotransposon-derived protein RNase H-like" evidence="2">
    <location>
        <begin position="472"/>
        <end position="527"/>
    </location>
</feature>
<evidence type="ECO:0000259" key="1">
    <source>
        <dbReference type="Pfam" id="PF00078"/>
    </source>
</evidence>
<dbReference type="InterPro" id="IPR043128">
    <property type="entry name" value="Rev_trsase/Diguanyl_cyclase"/>
</dbReference>
<dbReference type="Gene3D" id="3.30.70.270">
    <property type="match status" value="1"/>
</dbReference>
<proteinExistence type="predicted"/>
<dbReference type="CDD" id="cd01647">
    <property type="entry name" value="RT_LTR"/>
    <property type="match status" value="1"/>
</dbReference>
<reference evidence="3" key="1">
    <citation type="journal article" date="2019" name="Sci. Rep.">
        <title>Draft genome of Tanacetum cinerariifolium, the natural source of mosquito coil.</title>
        <authorList>
            <person name="Yamashiro T."/>
            <person name="Shiraishi A."/>
            <person name="Satake H."/>
            <person name="Nakayama K."/>
        </authorList>
    </citation>
    <scope>NUCLEOTIDE SEQUENCE</scope>
</reference>
<dbReference type="Gene3D" id="3.10.10.10">
    <property type="entry name" value="HIV Type 1 Reverse Transcriptase, subunit A, domain 1"/>
    <property type="match status" value="1"/>
</dbReference>
<comment type="caution">
    <text evidence="3">The sequence shown here is derived from an EMBL/GenBank/DDBJ whole genome shotgun (WGS) entry which is preliminary data.</text>
</comment>